<dbReference type="AlphaFoldDB" id="A0A9D0ZUU5"/>
<dbReference type="Proteomes" id="UP000886886">
    <property type="component" value="Unassembled WGS sequence"/>
</dbReference>
<name>A0A9D0ZUU5_9FIRM</name>
<reference evidence="1" key="1">
    <citation type="submission" date="2020-10" db="EMBL/GenBank/DDBJ databases">
        <authorList>
            <person name="Gilroy R."/>
        </authorList>
    </citation>
    <scope>NUCLEOTIDE SEQUENCE</scope>
    <source>
        <strain evidence="1">ChiSjej3B21-11622</strain>
    </source>
</reference>
<evidence type="ECO:0000313" key="1">
    <source>
        <dbReference type="EMBL" id="HIQ95993.1"/>
    </source>
</evidence>
<accession>A0A9D0ZUU5</accession>
<gene>
    <name evidence="1" type="ORF">IAB26_05455</name>
</gene>
<evidence type="ECO:0000313" key="2">
    <source>
        <dbReference type="Proteomes" id="UP000886886"/>
    </source>
</evidence>
<reference evidence="1" key="2">
    <citation type="journal article" date="2021" name="PeerJ">
        <title>Extensive microbial diversity within the chicken gut microbiome revealed by metagenomics and culture.</title>
        <authorList>
            <person name="Gilroy R."/>
            <person name="Ravi A."/>
            <person name="Getino M."/>
            <person name="Pursley I."/>
            <person name="Horton D.L."/>
            <person name="Alikhan N.F."/>
            <person name="Baker D."/>
            <person name="Gharbi K."/>
            <person name="Hall N."/>
            <person name="Watson M."/>
            <person name="Adriaenssens E.M."/>
            <person name="Foster-Nyarko E."/>
            <person name="Jarju S."/>
            <person name="Secka A."/>
            <person name="Antonio M."/>
            <person name="Oren A."/>
            <person name="Chaudhuri R.R."/>
            <person name="La Ragione R."/>
            <person name="Hildebrand F."/>
            <person name="Pallen M.J."/>
        </authorList>
    </citation>
    <scope>NUCLEOTIDE SEQUENCE</scope>
    <source>
        <strain evidence="1">ChiSjej3B21-11622</strain>
    </source>
</reference>
<dbReference type="GO" id="GO:0005524">
    <property type="term" value="F:ATP binding"/>
    <property type="evidence" value="ECO:0007669"/>
    <property type="project" value="InterPro"/>
</dbReference>
<comment type="caution">
    <text evidence="1">The sequence shown here is derived from an EMBL/GenBank/DDBJ whole genome shotgun (WGS) entry which is preliminary data.</text>
</comment>
<dbReference type="EMBL" id="DVFT01000081">
    <property type="protein sequence ID" value="HIQ95993.1"/>
    <property type="molecule type" value="Genomic_DNA"/>
</dbReference>
<proteinExistence type="predicted"/>
<organism evidence="1 2">
    <name type="scientific">Candidatus Limivivens merdigallinarum</name>
    <dbReference type="NCBI Taxonomy" id="2840859"/>
    <lineage>
        <taxon>Bacteria</taxon>
        <taxon>Bacillati</taxon>
        <taxon>Bacillota</taxon>
        <taxon>Clostridia</taxon>
        <taxon>Lachnospirales</taxon>
        <taxon>Lachnospiraceae</taxon>
        <taxon>Lachnospiraceae incertae sedis</taxon>
        <taxon>Candidatus Limivivens</taxon>
    </lineage>
</organism>
<dbReference type="GO" id="GO:0009236">
    <property type="term" value="P:cobalamin biosynthetic process"/>
    <property type="evidence" value="ECO:0007669"/>
    <property type="project" value="InterPro"/>
</dbReference>
<sequence length="169" mass="19093">MDKGNVHIYCGKGRGKTTAAIGHAMRAASAGQTAIIVQFFKGREEDDLAFLKQLEPQIKLFRFEKFRGNFDDLTPEQRQEETQNMKNGFNYAKKVLVTEECDVLILDEVLGLLPCGIITADDLRQLIHAKSDGMKLIMTGSYDAREIWDVVDEVTELIPRKSSIDKEIQ</sequence>
<dbReference type="GO" id="GO:0008817">
    <property type="term" value="F:corrinoid adenosyltransferase activity"/>
    <property type="evidence" value="ECO:0007669"/>
    <property type="project" value="InterPro"/>
</dbReference>
<dbReference type="PANTHER" id="PTHR46638">
    <property type="entry name" value="CORRINOID ADENOSYLTRANSFERASE"/>
    <property type="match status" value="1"/>
</dbReference>
<dbReference type="PANTHER" id="PTHR46638:SF1">
    <property type="entry name" value="CORRINOID ADENOSYLTRANSFERASE"/>
    <property type="match status" value="1"/>
</dbReference>
<dbReference type="PIRSF" id="PIRSF015617">
    <property type="entry name" value="Adensltrnsf_CobA"/>
    <property type="match status" value="1"/>
</dbReference>
<dbReference type="InterPro" id="IPR027417">
    <property type="entry name" value="P-loop_NTPase"/>
</dbReference>
<dbReference type="Pfam" id="PF02572">
    <property type="entry name" value="CobA_CobO_BtuR"/>
    <property type="match status" value="1"/>
</dbReference>
<dbReference type="InterPro" id="IPR003724">
    <property type="entry name" value="CblAdoTrfase_CobA"/>
</dbReference>
<protein>
    <submittedName>
        <fullName evidence="1">Cob(I)yrinic acid a,c-diamide adenosyltransferase</fullName>
    </submittedName>
</protein>
<dbReference type="SUPFAM" id="SSF52540">
    <property type="entry name" value="P-loop containing nucleoside triphosphate hydrolases"/>
    <property type="match status" value="1"/>
</dbReference>
<dbReference type="Gene3D" id="3.40.50.300">
    <property type="entry name" value="P-loop containing nucleotide triphosphate hydrolases"/>
    <property type="match status" value="1"/>
</dbReference>